<dbReference type="InterPro" id="IPR036372">
    <property type="entry name" value="BEACH_dom_sf"/>
</dbReference>
<dbReference type="Pfam" id="PF20425">
    <property type="entry name" value="Neurobeachin"/>
    <property type="match status" value="1"/>
</dbReference>
<dbReference type="SUPFAM" id="SSF49899">
    <property type="entry name" value="Concanavalin A-like lectins/glucanases"/>
    <property type="match status" value="1"/>
</dbReference>
<dbReference type="Pfam" id="PF02138">
    <property type="entry name" value="Beach"/>
    <property type="match status" value="1"/>
</dbReference>
<dbReference type="Gene3D" id="1.10.1540.10">
    <property type="entry name" value="BEACH domain"/>
    <property type="match status" value="1"/>
</dbReference>
<dbReference type="PANTHER" id="PTHR13743:SF112">
    <property type="entry name" value="BEACH DOMAIN-CONTAINING PROTEIN"/>
    <property type="match status" value="1"/>
</dbReference>
<dbReference type="Gene3D" id="2.130.10.10">
    <property type="entry name" value="YVTN repeat-like/Quinoprotein amine dehydrogenase"/>
    <property type="match status" value="1"/>
</dbReference>
<dbReference type="InterPro" id="IPR015943">
    <property type="entry name" value="WD40/YVTN_repeat-like_dom_sf"/>
</dbReference>
<keyword evidence="2" id="KW-0677">Repeat</keyword>
<dbReference type="SUPFAM" id="SSF50978">
    <property type="entry name" value="WD40 repeat-like"/>
    <property type="match status" value="1"/>
</dbReference>
<dbReference type="InterPro" id="IPR013320">
    <property type="entry name" value="ConA-like_dom_sf"/>
</dbReference>
<dbReference type="PROSITE" id="PS51783">
    <property type="entry name" value="PH_BEACH"/>
    <property type="match status" value="1"/>
</dbReference>
<dbReference type="RefSeq" id="XP_006816022.1">
    <property type="nucleotide sequence ID" value="XM_006815959.1"/>
</dbReference>
<dbReference type="CDD" id="cd06071">
    <property type="entry name" value="Beach"/>
    <property type="match status" value="1"/>
</dbReference>
<dbReference type="SUPFAM" id="SSF48371">
    <property type="entry name" value="ARM repeat"/>
    <property type="match status" value="1"/>
</dbReference>
<evidence type="ECO:0000313" key="6">
    <source>
        <dbReference type="Proteomes" id="UP000694865"/>
    </source>
</evidence>
<dbReference type="PROSITE" id="PS00678">
    <property type="entry name" value="WD_REPEATS_1"/>
    <property type="match status" value="1"/>
</dbReference>
<dbReference type="InterPro" id="IPR023362">
    <property type="entry name" value="PH-BEACH_dom"/>
</dbReference>
<dbReference type="PANTHER" id="PTHR13743">
    <property type="entry name" value="BEIGE/BEACH-RELATED"/>
    <property type="match status" value="1"/>
</dbReference>
<dbReference type="SUPFAM" id="SSF50729">
    <property type="entry name" value="PH domain-like"/>
    <property type="match status" value="1"/>
</dbReference>
<evidence type="ECO:0000256" key="2">
    <source>
        <dbReference type="ARBA" id="ARBA00022737"/>
    </source>
</evidence>
<dbReference type="InterPro" id="IPR001680">
    <property type="entry name" value="WD40_rpt"/>
</dbReference>
<organism evidence="6 7">
    <name type="scientific">Saccoglossus kowalevskii</name>
    <name type="common">Acorn worm</name>
    <dbReference type="NCBI Taxonomy" id="10224"/>
    <lineage>
        <taxon>Eukaryota</taxon>
        <taxon>Metazoa</taxon>
        <taxon>Hemichordata</taxon>
        <taxon>Enteropneusta</taxon>
        <taxon>Harrimaniidae</taxon>
        <taxon>Saccoglossus</taxon>
    </lineage>
</organism>
<dbReference type="CDD" id="cd01201">
    <property type="entry name" value="PH_BEACH"/>
    <property type="match status" value="1"/>
</dbReference>
<dbReference type="PROSITE" id="PS50197">
    <property type="entry name" value="BEACH"/>
    <property type="match status" value="1"/>
</dbReference>
<dbReference type="Pfam" id="PF15787">
    <property type="entry name" value="DUF4704"/>
    <property type="match status" value="1"/>
</dbReference>
<evidence type="ECO:0000259" key="4">
    <source>
        <dbReference type="PROSITE" id="PS50197"/>
    </source>
</evidence>
<dbReference type="Pfam" id="PF14844">
    <property type="entry name" value="PH_BEACH"/>
    <property type="match status" value="1"/>
</dbReference>
<dbReference type="InterPro" id="IPR000409">
    <property type="entry name" value="BEACH_dom"/>
</dbReference>
<dbReference type="GeneID" id="100369368"/>
<dbReference type="Proteomes" id="UP000694865">
    <property type="component" value="Unplaced"/>
</dbReference>
<dbReference type="InterPro" id="IPR046852">
    <property type="entry name" value="Neurobeachin_a-sol"/>
</dbReference>
<dbReference type="InterPro" id="IPR036322">
    <property type="entry name" value="WD40_repeat_dom_sf"/>
</dbReference>
<dbReference type="InterPro" id="IPR016024">
    <property type="entry name" value="ARM-type_fold"/>
</dbReference>
<gene>
    <name evidence="7" type="primary">LOC100369368</name>
</gene>
<evidence type="ECO:0000313" key="7">
    <source>
        <dbReference type="RefSeq" id="XP_006816022.1"/>
    </source>
</evidence>
<proteinExistence type="predicted"/>
<dbReference type="PROSITE" id="PS50082">
    <property type="entry name" value="WD_REPEATS_2"/>
    <property type="match status" value="1"/>
</dbReference>
<keyword evidence="6" id="KW-1185">Reference proteome</keyword>
<evidence type="ECO:0000256" key="1">
    <source>
        <dbReference type="ARBA" id="ARBA00022574"/>
    </source>
</evidence>
<evidence type="ECO:0000259" key="5">
    <source>
        <dbReference type="PROSITE" id="PS51783"/>
    </source>
</evidence>
<evidence type="ECO:0000256" key="3">
    <source>
        <dbReference type="PROSITE-ProRule" id="PRU00221"/>
    </source>
</evidence>
<reference evidence="7" key="1">
    <citation type="submission" date="2025-08" db="UniProtKB">
        <authorList>
            <consortium name="RefSeq"/>
        </authorList>
    </citation>
    <scope>IDENTIFICATION</scope>
    <source>
        <tissue evidence="7">Testes</tissue>
    </source>
</reference>
<protein>
    <submittedName>
        <fullName evidence="7">Neurobeachin-like protein 1-like</fullName>
    </submittedName>
</protein>
<dbReference type="PROSITE" id="PS50294">
    <property type="entry name" value="WD_REPEATS_REGION"/>
    <property type="match status" value="1"/>
</dbReference>
<dbReference type="SMART" id="SM00320">
    <property type="entry name" value="WD40"/>
    <property type="match status" value="3"/>
</dbReference>
<dbReference type="SMART" id="SM01026">
    <property type="entry name" value="Beach"/>
    <property type="match status" value="1"/>
</dbReference>
<accession>A0ABM0M7N1</accession>
<dbReference type="Pfam" id="PF16057">
    <property type="entry name" value="DUF4800"/>
    <property type="match status" value="1"/>
</dbReference>
<feature type="repeat" description="WD" evidence="3">
    <location>
        <begin position="2290"/>
        <end position="2323"/>
    </location>
</feature>
<sequence length="2525" mass="286319">MASEEQLYQLWLLYSTKHDIQYWKLYVKQFIQSNENVIDLTHRYLTDGFESNGPHISKLPDGILEVITCQLIECREQCQENVNLDSLSHAELLIKVLIIICRNLDNIPLVASCDHTGHLIAIATNVVKQINDETSDSSPLVTYFEHLLHLLECMYDPYHVWRKRLCCITVDKTLFKYKPAYLAPEVLTFYHESLTEEESWCLTSRQQCHLLHMFGAIMSGMQVNALKAINPFTVDTLFKFISSKGVTQNLPAKNEVVELALKCVNRMIHVIHVCSPDKRQVDVSTVVDIFLMVLADKDGKHKSIELQHSMLGSLPAMLECRDKAALQAILLGVDTFRYIMGVLDNAKNAGEYDRQVFGVLIVKALSALMTGSVAAKETFKDNYGYLKLSEGLKGLGQPSRELLQALLDMVVEAQFSKKLKPSLPNSKVALLLLRWIPAIEDPEMQTWLAESLKFICTFSTHNRMHSCNVRMITAILDVLGKAENINNKALEHLCGLLEYLGIHSITAREFKKLIGLLRGKEDNALSMLCGKLMHVMSVMARREDQDGPLHYFDFQHNTAGISIPGIPKWPGHGFTYHTWINLDSNPITPQSFDTGLCRRQLYSFFTDSGTGFEAFFTMECILVIAMCTKKEYFTVAVVDHPFTDNQWHALDIVHSSGKRPFGQSQVSVFIDGCMVLTTQLKFPAMNEAFTLCRIGSGGHRTNVPRYPPESPLSPTLVQPVTSFPFNLPVPLSPRGSFQEALVISTAAGSQDGDWGVPCSLQGQMGSVCVFHEALNPSHIKYLCQQGPNHLLLFQSESGDISEQSLSQKLVLYYNAKACKDFVCLDLAPNHLYDGRLTGHKCVTWDIKEVINNIGGIQVLFPLLELSTPEYMNFNKLSDDNNGVNKENLTAQDSQDSENDWIVVPKTYYLDAKLEQNPVASFLTLLRHMCRGNTDNQERLTRTYEIATIGALMQRLNASLIDVNVLMAVQLLVECIGTSVPNLLQIIYQYILFDFRIWSKSEFPVRIGHIQYLSTLIKDQRKQLRKKYGVQFMLDVFRTYYSFPDPGLSPEDARSIRVSLLGLIKYYVSKGIEFEEVSCIISFLTAATEDSLCKLSGPLRWSSVIIEVIEMLISLLESPGKDQLFLLLYEQGCADLLYTIIAKKEYSETVKLKVFRLFSVMTRTDRVYEKSKTRLRLLDIGFSGLTVLMSNQQISLSMAIGIVEQVADNYVNYAGIMAVLQLIHNSDITIRLQVCRHVLHAIYSKTGASGQLCKQVGWQDTVGRLFIWKPLENTKSDRKTSESSNSSANLDLMAFENESRENSAKTIEEDDVSVSSETGLIQSELSSTSLDFAVTDPILVRRVDSGLSIGSLIRQNSSMEVIQDRPPDMHTLEDDHHAMQELSDMLIEILFHILWKGVSGSDDDAWKERGKVFACINTISEKYELIRPPVELKRLLFEKMLDACVSDVRDSKVPTATYSENALKLIKLLQHFLMAETEGQHHKYHQKLVDSLTLLLDALNVWEDSFGEGDWVEMAHIGVVILVGFSSQNDIELCASSTAKLHILLETRPLQSTAEACYLLGSVDRALVKSLKGDKKTYSFLIPLMRAVIDKYVEPLNMKLHLPTLPMTNMSPTFFEDFQKYCLDPEWRAFIEKQVHPMMEEFCENCFKESIEGINKDMSDCTEALNISIHLRQRERGENKLKFQDNILEPFKKQRKAETIRYTATVNQQKNQHTSTLRQWRASKRFLTGERGSWSERCPSAVYWKLSMTENFSRMRPKLTQNYNFDNHLDAAQQRDNTGSPSDSSMEEIPLTVAKEAKVDEMEDDILGDEEWNLMRNESSTSLVESTKEKTVVSESCQLVTVNEVISGKLEVTNSFLYFIDGTQENEEGGGQDFKWALLQLREVHLRRYNLRRTALEMFLIDQTNYFINFDNKKFPWVLSDYTSEVLDLSNPDVYRDLSKPMGVVNPKNVEEVSAKFENFEDPSGIIDKFHYGTHYSNGPGVMHYLVRVEPFTTLHISLQSGRFDCADRQFHSIPNTWQSSMENPNDVKELIPEFFYLPEFLENMNNFDLGKLQSNETINDVVLPRWAESPNDFIYKHRLALVSTPDSDPLVYVQVPKSQSRSFIDHERKATEGMINNFGQTPTQLLKEPHPRRLTPEEAARKAMKSQTQTLNVFDYLSHLKAFFVEVSTPDSDPLVYVQVPKSQSRSFIDHGMPDNMITLSERGILGIHGWLPYDKIISNYFTFERDPTLVSPKFRRMVGGPFAPGLKITPSLFVVSHDSRMLFSGGHWDNSLRVHNLKNINKGKNVSIITRHHDIVTCLALDNCGTQLITGSRDTTCMIWEVTYQGGVASVLVDKPLQTLYGHDDEVTCVAISTELDMTASSSRDGTCIIHTVRKGHYVRTLRPTSDDPLPMSIPLLAVSEEGHIALYCEQRSPGINKHSSPKYQDKLSLHLYCINGKYLSSERVLNNVSDMLITKEYLVTGDTQGNLIIRNFFSLQILTSMPLHVPIHAVTVVPKNSHFLVGLRDGKLIIVGIGKPNEIRKIF</sequence>
<dbReference type="SUPFAM" id="SSF81837">
    <property type="entry name" value="BEACH domain"/>
    <property type="match status" value="1"/>
</dbReference>
<feature type="domain" description="BEACH" evidence="4">
    <location>
        <begin position="1868"/>
        <end position="2162"/>
    </location>
</feature>
<feature type="domain" description="BEACH-type PH" evidence="5">
    <location>
        <begin position="1825"/>
        <end position="1923"/>
    </location>
</feature>
<name>A0ABM0M7N1_SACKO</name>
<keyword evidence="1 3" id="KW-0853">WD repeat</keyword>
<dbReference type="InterPro" id="IPR050865">
    <property type="entry name" value="BEACH_Domain"/>
</dbReference>
<dbReference type="InterPro" id="IPR046851">
    <property type="entry name" value="NBCH_WD40"/>
</dbReference>
<dbReference type="InterPro" id="IPR019775">
    <property type="entry name" value="WD40_repeat_CS"/>
</dbReference>
<dbReference type="Pfam" id="PF20426">
    <property type="entry name" value="NBCH_WD40"/>
    <property type="match status" value="1"/>
</dbReference>
<dbReference type="InterPro" id="IPR031570">
    <property type="entry name" value="NBEA/BDCP_DUF4704"/>
</dbReference>